<name>G8R1B5_OWEHD</name>
<dbReference type="Gene3D" id="2.60.120.260">
    <property type="entry name" value="Galactose-binding domain-like"/>
    <property type="match status" value="2"/>
</dbReference>
<dbReference type="eggNOG" id="COG3211">
    <property type="taxonomic scope" value="Bacteria"/>
</dbReference>
<protein>
    <recommendedName>
        <fullName evidence="3">Secretion system C-terminal sorting domain-containing protein</fullName>
    </recommendedName>
</protein>
<gene>
    <name evidence="4" type="ordered locus">Oweho_2900</name>
</gene>
<dbReference type="Proteomes" id="UP000005631">
    <property type="component" value="Chromosome"/>
</dbReference>
<evidence type="ECO:0000259" key="3">
    <source>
        <dbReference type="Pfam" id="PF18962"/>
    </source>
</evidence>
<dbReference type="InterPro" id="IPR017853">
    <property type="entry name" value="GH"/>
</dbReference>
<evidence type="ECO:0000256" key="2">
    <source>
        <dbReference type="SAM" id="MobiDB-lite"/>
    </source>
</evidence>
<dbReference type="Pfam" id="PF18962">
    <property type="entry name" value="Por_Secre_tail"/>
    <property type="match status" value="1"/>
</dbReference>
<feature type="region of interest" description="Disordered" evidence="2">
    <location>
        <begin position="1281"/>
        <end position="1301"/>
    </location>
</feature>
<dbReference type="OrthoDB" id="177731at2"/>
<dbReference type="Gene3D" id="3.20.20.80">
    <property type="entry name" value="Glycosidases"/>
    <property type="match status" value="1"/>
</dbReference>
<dbReference type="SUPFAM" id="SSF51445">
    <property type="entry name" value="(Trans)glycosidases"/>
    <property type="match status" value="1"/>
</dbReference>
<feature type="domain" description="Secretion system C-terminal sorting" evidence="3">
    <location>
        <begin position="1309"/>
        <end position="1385"/>
    </location>
</feature>
<organism evidence="4 5">
    <name type="scientific">Owenweeksia hongkongensis (strain DSM 17368 / CIP 108786 / JCM 12287 / NRRL B-23963 / UST20020801)</name>
    <dbReference type="NCBI Taxonomy" id="926562"/>
    <lineage>
        <taxon>Bacteria</taxon>
        <taxon>Pseudomonadati</taxon>
        <taxon>Bacteroidota</taxon>
        <taxon>Flavobacteriia</taxon>
        <taxon>Flavobacteriales</taxon>
        <taxon>Owenweeksiaceae</taxon>
        <taxon>Owenweeksia</taxon>
    </lineage>
</organism>
<keyword evidence="5" id="KW-1185">Reference proteome</keyword>
<evidence type="ECO:0000313" key="5">
    <source>
        <dbReference type="Proteomes" id="UP000005631"/>
    </source>
</evidence>
<dbReference type="HOGENOM" id="CLU_255246_0_0_10"/>
<reference evidence="4 5" key="1">
    <citation type="journal article" date="2012" name="Stand. Genomic Sci.">
        <title>Genome sequence of the orange-pigmented seawater bacterium Owenweeksia hongkongensis type strain (UST20020801(T)).</title>
        <authorList>
            <person name="Riedel T."/>
            <person name="Held B."/>
            <person name="Nolan M."/>
            <person name="Lucas S."/>
            <person name="Lapidus A."/>
            <person name="Tice H."/>
            <person name="Del Rio T.G."/>
            <person name="Cheng J.F."/>
            <person name="Han C."/>
            <person name="Tapia R."/>
            <person name="Goodwin L.A."/>
            <person name="Pitluck S."/>
            <person name="Liolios K."/>
            <person name="Mavromatis K."/>
            <person name="Pagani I."/>
            <person name="Ivanova N."/>
            <person name="Mikhailova N."/>
            <person name="Pati A."/>
            <person name="Chen A."/>
            <person name="Palaniappan K."/>
            <person name="Rohde M."/>
            <person name="Tindall B.J."/>
            <person name="Detter J.C."/>
            <person name="Goker M."/>
            <person name="Woyke T."/>
            <person name="Bristow J."/>
            <person name="Eisen J.A."/>
            <person name="Markowitz V."/>
            <person name="Hugenholtz P."/>
            <person name="Klenk H.P."/>
            <person name="Kyrpides N.C."/>
        </authorList>
    </citation>
    <scope>NUCLEOTIDE SEQUENCE</scope>
    <source>
        <strain evidence="5">DSM 17368 / JCM 12287 / NRRL B-23963</strain>
    </source>
</reference>
<dbReference type="InterPro" id="IPR026444">
    <property type="entry name" value="Secre_tail"/>
</dbReference>
<dbReference type="KEGG" id="oho:Oweho_2900"/>
<feature type="compositionally biased region" description="Polar residues" evidence="2">
    <location>
        <begin position="1284"/>
        <end position="1293"/>
    </location>
</feature>
<dbReference type="eggNOG" id="COG1874">
    <property type="taxonomic scope" value="Bacteria"/>
</dbReference>
<dbReference type="EMBL" id="CP003156">
    <property type="protein sequence ID" value="AEV33858.1"/>
    <property type="molecule type" value="Genomic_DNA"/>
</dbReference>
<evidence type="ECO:0000313" key="4">
    <source>
        <dbReference type="EMBL" id="AEV33858.1"/>
    </source>
</evidence>
<dbReference type="RefSeq" id="WP_014203207.1">
    <property type="nucleotide sequence ID" value="NC_016599.1"/>
</dbReference>
<keyword evidence="1" id="KW-0732">Signal</keyword>
<sequence length="1386" mass="153271">MRSSTLTLWACILLSGALFSQSKIVLTPDMLLNLSTKGDAGLLIDEQQLAGDPRSGSKSIPSTAFDGGYNSIYFPIRIIIDLKAVHQLTELYVFDSYNVDSLKVFVGDPSSWQLDSVLWLNEWNRWKSVSLNTNTRYLMLEFPSIKTIINEVVLYGYPIASKAPLPPRTPHTPPLMEDFLGANGLHNEPIEKLKCVGSIREYHNWQWDEGNNNPYPGYPNNQFAWSPSWVSGANWGWDFDQTYTNFFNAGLDLSPCLLQTAPYMLDSNLLIDQKPISPNDDAEDPTSYEEHAQYLYQFTARYGSVAVPASKLKLRPGQPVHSGLNLIKYIENRNEPDKWWRGREGYFTPYELAAMCSADYDGHDGSMGDGYGAKNADPNIQFVMGGLTILGLEYIRAMKLWSDTHRTTGFPADVLNFHHYSNSSGGQDQPMKGGISPEDDSLKYKLNEIVEYRDRYLPGKEIWLSEFGYDTNPNSPQGARAIGQNDVYEVQAQWLIRSYLEMAAAGIDRAHVYFFADLNALNPNKFNSSGLVNEKWNGYQPKTSWYYIYAMKKALKGYRFGQEIASGDPSVNVYRFDNDSTSTSVYAAWCNTSTDKRVNNFNINVGNALGATLMQFAKTDTICTEAGLQIGTNANVTVNLSERPIFIRAVNSNSTDCIEIEAKSSIHLQLDKQGQATITPADINNGSKSNCGPLLFSLSKSSFDCSDVTSGHYTEIISDSTWKQSTVTDGITSRTYPWSGVKGNLPAASTFTSQVSLGQPKSYKSIDNVPGSEVIKCAKNVTFYRKTFHLADTADVDFFVEMTVDDDVEIYLNGNLVAREESRLLSNASFPSHMFNTKGQNTHNNNVHESFDHVSNNASSYLTQGINELILAIRNGTGTDNGGFSFRMGVGNPYARVHRVTLTATDNITLASDTSSTLVYVADNLAPSIDLVPNPEIYFDNLGIADITLADLRFAITDNCHLNSIEYEPSSITFSQVKDSAIVEIVSDKTWTKSSFTNFKNAFTYPWSGVFELPDSTTYTINASVGQPFSYQGIYPISGTEVISTDEYITFFKKKFLLNIDSINECWIDLTVDDDAEIYINGQLLAREGSFQINNSSAPAHRIYYGNSFPTNGYHGGDAFDFVSNSNLASILNANGNNEIILAIRNGGNNNVGGFSFKLSIPLTEKKHVPVTITASDKYGNTNTAYTSVELKDTIPPTIVTTNPVLTPNASGIINLDISQFNNGSFDNTAIESFSIFPSTITCGSLRNTSLYATDYFGNTSSTTLNLLVDTVLCPNLIAGGKKSGSSRTNSSDEGTDNPLASPWSFRAYPLPANEIVNIDVNKTVPAESITFEVWDLSGRLILSKSNTTPAYKYSTQLDLTELAAGEYFLTIKHQNESQTTKLLIN</sequence>
<accession>G8R1B5</accession>
<dbReference type="NCBIfam" id="TIGR04183">
    <property type="entry name" value="Por_Secre_tail"/>
    <property type="match status" value="1"/>
</dbReference>
<proteinExistence type="predicted"/>
<dbReference type="STRING" id="926562.Oweho_2900"/>
<evidence type="ECO:0000256" key="1">
    <source>
        <dbReference type="ARBA" id="ARBA00022729"/>
    </source>
</evidence>